<dbReference type="InterPro" id="IPR000524">
    <property type="entry name" value="Tscrpt_reg_HTH_GntR"/>
</dbReference>
<name>A0A0U1L1U2_9FIRM</name>
<dbReference type="CDD" id="cd07377">
    <property type="entry name" value="WHTH_GntR"/>
    <property type="match status" value="1"/>
</dbReference>
<dbReference type="GO" id="GO:0003677">
    <property type="term" value="F:DNA binding"/>
    <property type="evidence" value="ECO:0007669"/>
    <property type="project" value="UniProtKB-KW"/>
</dbReference>
<proteinExistence type="predicted"/>
<keyword evidence="2" id="KW-0238">DNA-binding</keyword>
<gene>
    <name evidence="5" type="ORF">SpAn4DRAFT_0112</name>
</gene>
<dbReference type="SMART" id="SM00345">
    <property type="entry name" value="HTH_GNTR"/>
    <property type="match status" value="1"/>
</dbReference>
<dbReference type="RefSeq" id="WP_021170922.1">
    <property type="nucleotide sequence ID" value="NZ_CTRP01000014.1"/>
</dbReference>
<dbReference type="Pfam" id="PF07729">
    <property type="entry name" value="FCD"/>
    <property type="match status" value="1"/>
</dbReference>
<dbReference type="Proteomes" id="UP000049855">
    <property type="component" value="Unassembled WGS sequence"/>
</dbReference>
<dbReference type="Gene3D" id="1.20.120.530">
    <property type="entry name" value="GntR ligand-binding domain-like"/>
    <property type="match status" value="1"/>
</dbReference>
<keyword evidence="1" id="KW-0805">Transcription regulation</keyword>
<reference evidence="6" key="1">
    <citation type="submission" date="2015-03" db="EMBL/GenBank/DDBJ databases">
        <authorList>
            <person name="Nijsse Bart"/>
        </authorList>
    </citation>
    <scope>NUCLEOTIDE SEQUENCE [LARGE SCALE GENOMIC DNA]</scope>
</reference>
<dbReference type="PROSITE" id="PS50949">
    <property type="entry name" value="HTH_GNTR"/>
    <property type="match status" value="1"/>
</dbReference>
<dbReference type="Pfam" id="PF00392">
    <property type="entry name" value="GntR"/>
    <property type="match status" value="1"/>
</dbReference>
<evidence type="ECO:0000256" key="1">
    <source>
        <dbReference type="ARBA" id="ARBA00023015"/>
    </source>
</evidence>
<dbReference type="SUPFAM" id="SSF48008">
    <property type="entry name" value="GntR ligand-binding domain-like"/>
    <property type="match status" value="1"/>
</dbReference>
<dbReference type="GO" id="GO:0003700">
    <property type="term" value="F:DNA-binding transcription factor activity"/>
    <property type="evidence" value="ECO:0007669"/>
    <property type="project" value="InterPro"/>
</dbReference>
<dbReference type="InterPro" id="IPR036388">
    <property type="entry name" value="WH-like_DNA-bd_sf"/>
</dbReference>
<evidence type="ECO:0000256" key="3">
    <source>
        <dbReference type="ARBA" id="ARBA00023163"/>
    </source>
</evidence>
<dbReference type="Gene3D" id="1.10.10.10">
    <property type="entry name" value="Winged helix-like DNA-binding domain superfamily/Winged helix DNA-binding domain"/>
    <property type="match status" value="1"/>
</dbReference>
<dbReference type="InterPro" id="IPR008920">
    <property type="entry name" value="TF_FadR/GntR_C"/>
</dbReference>
<dbReference type="PANTHER" id="PTHR43537:SF5">
    <property type="entry name" value="UXU OPERON TRANSCRIPTIONAL REGULATOR"/>
    <property type="match status" value="1"/>
</dbReference>
<dbReference type="SUPFAM" id="SSF46785">
    <property type="entry name" value="Winged helix' DNA-binding domain"/>
    <property type="match status" value="1"/>
</dbReference>
<dbReference type="AlphaFoldDB" id="A0A0U1L1U2"/>
<dbReference type="InterPro" id="IPR011711">
    <property type="entry name" value="GntR_C"/>
</dbReference>
<evidence type="ECO:0000313" key="5">
    <source>
        <dbReference type="EMBL" id="CQR73650.1"/>
    </source>
</evidence>
<protein>
    <submittedName>
        <fullName evidence="5">Transcriptional regulator, GntR family</fullName>
    </submittedName>
</protein>
<evidence type="ECO:0000313" key="6">
    <source>
        <dbReference type="Proteomes" id="UP000049855"/>
    </source>
</evidence>
<evidence type="ECO:0000259" key="4">
    <source>
        <dbReference type="PROSITE" id="PS50949"/>
    </source>
</evidence>
<evidence type="ECO:0000256" key="2">
    <source>
        <dbReference type="ARBA" id="ARBA00023125"/>
    </source>
</evidence>
<dbReference type="EMBL" id="CTRP01000014">
    <property type="protein sequence ID" value="CQR73650.1"/>
    <property type="molecule type" value="Genomic_DNA"/>
</dbReference>
<dbReference type="InterPro" id="IPR036390">
    <property type="entry name" value="WH_DNA-bd_sf"/>
</dbReference>
<keyword evidence="6" id="KW-1185">Reference proteome</keyword>
<keyword evidence="3" id="KW-0804">Transcription</keyword>
<dbReference type="PANTHER" id="PTHR43537">
    <property type="entry name" value="TRANSCRIPTIONAL REGULATOR, GNTR FAMILY"/>
    <property type="match status" value="1"/>
</dbReference>
<accession>A0A0U1L1U2</accession>
<dbReference type="SMART" id="SM00895">
    <property type="entry name" value="FCD"/>
    <property type="match status" value="1"/>
</dbReference>
<dbReference type="PRINTS" id="PR00035">
    <property type="entry name" value="HTHGNTR"/>
</dbReference>
<feature type="domain" description="HTH gntR-type" evidence="4">
    <location>
        <begin position="19"/>
        <end position="87"/>
    </location>
</feature>
<organism evidence="5 6">
    <name type="scientific">Sporomusa ovata</name>
    <dbReference type="NCBI Taxonomy" id="2378"/>
    <lineage>
        <taxon>Bacteria</taxon>
        <taxon>Bacillati</taxon>
        <taxon>Bacillota</taxon>
        <taxon>Negativicutes</taxon>
        <taxon>Selenomonadales</taxon>
        <taxon>Sporomusaceae</taxon>
        <taxon>Sporomusa</taxon>
    </lineage>
</organism>
<sequence length="234" mass="27080">MLRFPQEEQELKLSDKNSEVLYSQIVERIRMWIMKGYIKEGEVLPSERELAQLFNVSRMPVSQAIKILEFLGVVKYIRGKGVCVQQIDIKHLLNNIGFLVLDPQSGLKDLIEAREAIEIQAVRLATQRRTKEDLDMMEDALLEMERNITMKKDVGNASIRFHSAIIVASGNDVIVKINEFLMSLLLFSRQKSLREVTEQDIALRQHKRIYQAIKEQDADEAVCVMLEHLRELKT</sequence>